<evidence type="ECO:0000256" key="5">
    <source>
        <dbReference type="ARBA" id="ARBA00023136"/>
    </source>
</evidence>
<keyword evidence="8" id="KW-1185">Reference proteome</keyword>
<evidence type="ECO:0000256" key="2">
    <source>
        <dbReference type="ARBA" id="ARBA00022692"/>
    </source>
</evidence>
<keyword evidence="2 6" id="KW-0812">Transmembrane</keyword>
<evidence type="ECO:0000313" key="7">
    <source>
        <dbReference type="EMBL" id="CAH9085219.1"/>
    </source>
</evidence>
<dbReference type="GO" id="GO:0005789">
    <property type="term" value="C:endoplasmic reticulum membrane"/>
    <property type="evidence" value="ECO:0007669"/>
    <property type="project" value="UniProtKB-SubCell"/>
</dbReference>
<evidence type="ECO:0000256" key="3">
    <source>
        <dbReference type="ARBA" id="ARBA00022824"/>
    </source>
</evidence>
<dbReference type="Proteomes" id="UP001152484">
    <property type="component" value="Unassembled WGS sequence"/>
</dbReference>
<comment type="subcellular location">
    <subcellularLocation>
        <location evidence="1">Endoplasmic reticulum membrane</location>
        <topology evidence="1">Multi-pass membrane protein</topology>
    </subcellularLocation>
</comment>
<evidence type="ECO:0000256" key="4">
    <source>
        <dbReference type="ARBA" id="ARBA00022989"/>
    </source>
</evidence>
<dbReference type="PANTHER" id="PTHR31394:SF1">
    <property type="entry name" value="TRANSMEMBRANE PROTEIN 199"/>
    <property type="match status" value="1"/>
</dbReference>
<reference evidence="7" key="1">
    <citation type="submission" date="2022-07" db="EMBL/GenBank/DDBJ databases">
        <authorList>
            <person name="Macas J."/>
            <person name="Novak P."/>
            <person name="Neumann P."/>
        </authorList>
    </citation>
    <scope>NUCLEOTIDE SEQUENCE</scope>
</reference>
<dbReference type="EMBL" id="CAMAPE010000018">
    <property type="protein sequence ID" value="CAH9085219.1"/>
    <property type="molecule type" value="Genomic_DNA"/>
</dbReference>
<keyword evidence="5 6" id="KW-0472">Membrane</keyword>
<dbReference type="InterPro" id="IPR021013">
    <property type="entry name" value="ATPase_Vma12"/>
</dbReference>
<dbReference type="AlphaFoldDB" id="A0A9P0Z3J0"/>
<keyword evidence="4 6" id="KW-1133">Transmembrane helix</keyword>
<organism evidence="7 8">
    <name type="scientific">Cuscuta europaea</name>
    <name type="common">European dodder</name>
    <dbReference type="NCBI Taxonomy" id="41803"/>
    <lineage>
        <taxon>Eukaryota</taxon>
        <taxon>Viridiplantae</taxon>
        <taxon>Streptophyta</taxon>
        <taxon>Embryophyta</taxon>
        <taxon>Tracheophyta</taxon>
        <taxon>Spermatophyta</taxon>
        <taxon>Magnoliopsida</taxon>
        <taxon>eudicotyledons</taxon>
        <taxon>Gunneridae</taxon>
        <taxon>Pentapetalae</taxon>
        <taxon>asterids</taxon>
        <taxon>lamiids</taxon>
        <taxon>Solanales</taxon>
        <taxon>Convolvulaceae</taxon>
        <taxon>Cuscuteae</taxon>
        <taxon>Cuscuta</taxon>
        <taxon>Cuscuta subgen. Cuscuta</taxon>
    </lineage>
</organism>
<evidence type="ECO:0000256" key="6">
    <source>
        <dbReference type="SAM" id="Phobius"/>
    </source>
</evidence>
<protein>
    <submittedName>
        <fullName evidence="7">Uncharacterized protein</fullName>
    </submittedName>
</protein>
<sequence>MFTGFLVGYAAFRALFSHSPAMSAAGGILGLVVGMLVETLLFVVRTTSMDRRSSFTTQAKKNQ</sequence>
<comment type="caution">
    <text evidence="7">The sequence shown here is derived from an EMBL/GenBank/DDBJ whole genome shotgun (WGS) entry which is preliminary data.</text>
</comment>
<keyword evidence="3" id="KW-0256">Endoplasmic reticulum</keyword>
<evidence type="ECO:0000256" key="1">
    <source>
        <dbReference type="ARBA" id="ARBA00004477"/>
    </source>
</evidence>
<name>A0A9P0Z3J0_CUSEU</name>
<gene>
    <name evidence="7" type="ORF">CEURO_LOCUS9291</name>
</gene>
<proteinExistence type="predicted"/>
<dbReference type="PANTHER" id="PTHR31394">
    <property type="entry name" value="TRANSMEMBRANE PROTEIN 199"/>
    <property type="match status" value="1"/>
</dbReference>
<evidence type="ECO:0000313" key="8">
    <source>
        <dbReference type="Proteomes" id="UP001152484"/>
    </source>
</evidence>
<accession>A0A9P0Z3J0</accession>
<feature type="transmembrane region" description="Helical" evidence="6">
    <location>
        <begin position="20"/>
        <end position="44"/>
    </location>
</feature>
<dbReference type="GO" id="GO:0070072">
    <property type="term" value="P:vacuolar proton-transporting V-type ATPase complex assembly"/>
    <property type="evidence" value="ECO:0007669"/>
    <property type="project" value="InterPro"/>
</dbReference>